<evidence type="ECO:0000256" key="1">
    <source>
        <dbReference type="ARBA" id="ARBA00022741"/>
    </source>
</evidence>
<dbReference type="CDD" id="cd03230">
    <property type="entry name" value="ABC_DR_subfamily_A"/>
    <property type="match status" value="1"/>
</dbReference>
<feature type="domain" description="ABC transporter" evidence="3">
    <location>
        <begin position="42"/>
        <end position="265"/>
    </location>
</feature>
<name>A0A1H0M634_9PSEU</name>
<dbReference type="Gene3D" id="3.40.50.300">
    <property type="entry name" value="P-loop containing nucleotide triphosphate hydrolases"/>
    <property type="match status" value="1"/>
</dbReference>
<dbReference type="PANTHER" id="PTHR43038:SF3">
    <property type="entry name" value="ABC TRANSPORTER G FAMILY MEMBER 20 ISOFORM X1"/>
    <property type="match status" value="1"/>
</dbReference>
<dbReference type="RefSeq" id="WP_091374041.1">
    <property type="nucleotide sequence ID" value="NZ_FNDV01000005.1"/>
</dbReference>
<dbReference type="SMART" id="SM00382">
    <property type="entry name" value="AAA"/>
    <property type="match status" value="1"/>
</dbReference>
<dbReference type="PROSITE" id="PS50893">
    <property type="entry name" value="ABC_TRANSPORTER_2"/>
    <property type="match status" value="1"/>
</dbReference>
<dbReference type="OrthoDB" id="9804819at2"/>
<dbReference type="STRING" id="504798.SAMN05421871_10535"/>
<gene>
    <name evidence="4" type="ORF">SAMN05192558_104425</name>
</gene>
<dbReference type="InterPro" id="IPR027417">
    <property type="entry name" value="P-loop_NTPase"/>
</dbReference>
<protein>
    <submittedName>
        <fullName evidence="4">ABC-2 type transport system ATP-binding protein/lipooligosaccharide transport system ATP-binding protein</fullName>
    </submittedName>
</protein>
<accession>A0A1H0M634</accession>
<keyword evidence="2 4" id="KW-0067">ATP-binding</keyword>
<dbReference type="Proteomes" id="UP000199651">
    <property type="component" value="Unassembled WGS sequence"/>
</dbReference>
<dbReference type="PANTHER" id="PTHR43038">
    <property type="entry name" value="ATP-BINDING CASSETTE, SUB-FAMILY H, MEMBER 1"/>
    <property type="match status" value="1"/>
</dbReference>
<evidence type="ECO:0000313" key="4">
    <source>
        <dbReference type="EMBL" id="SDO75751.1"/>
    </source>
</evidence>
<dbReference type="AlphaFoldDB" id="A0A1H0M634"/>
<dbReference type="SUPFAM" id="SSF52540">
    <property type="entry name" value="P-loop containing nucleoside triphosphate hydrolases"/>
    <property type="match status" value="1"/>
</dbReference>
<keyword evidence="1" id="KW-0547">Nucleotide-binding</keyword>
<sequence>MGSINGLVDTVDARSVDFGLGVRGYEGPAAAIREQPCTVPLLSVRGLRASFDGRVVVDDVGFDIRSGEAYGLVGPAGAGKSTTVRIVSGLLSDYRGSVMVRRKPIATIGDRALRESVGYVQQCVVMVPSATVGETIRFWARFLDLPAGVRRERAADVLAAVGLRDQVGERVDRCSGGVLRELSLAVALLHRPRLLVLDHPTAGIDPTSRVRLLQTLRGLREEGVSLLYASRDLDEVRQVCDRFGLLHNGYMVAEGATRDLSSAHA</sequence>
<dbReference type="GO" id="GO:0005524">
    <property type="term" value="F:ATP binding"/>
    <property type="evidence" value="ECO:0007669"/>
    <property type="project" value="UniProtKB-KW"/>
</dbReference>
<evidence type="ECO:0000259" key="3">
    <source>
        <dbReference type="PROSITE" id="PS50893"/>
    </source>
</evidence>
<evidence type="ECO:0000313" key="5">
    <source>
        <dbReference type="Proteomes" id="UP000199651"/>
    </source>
</evidence>
<proteinExistence type="predicted"/>
<evidence type="ECO:0000256" key="2">
    <source>
        <dbReference type="ARBA" id="ARBA00022840"/>
    </source>
</evidence>
<dbReference type="EMBL" id="FNJB01000004">
    <property type="protein sequence ID" value="SDO75751.1"/>
    <property type="molecule type" value="Genomic_DNA"/>
</dbReference>
<dbReference type="GO" id="GO:0016887">
    <property type="term" value="F:ATP hydrolysis activity"/>
    <property type="evidence" value="ECO:0007669"/>
    <property type="project" value="InterPro"/>
</dbReference>
<keyword evidence="5" id="KW-1185">Reference proteome</keyword>
<organism evidence="4 5">
    <name type="scientific">Actinokineospora alba</name>
    <dbReference type="NCBI Taxonomy" id="504798"/>
    <lineage>
        <taxon>Bacteria</taxon>
        <taxon>Bacillati</taxon>
        <taxon>Actinomycetota</taxon>
        <taxon>Actinomycetes</taxon>
        <taxon>Pseudonocardiales</taxon>
        <taxon>Pseudonocardiaceae</taxon>
        <taxon>Actinokineospora</taxon>
    </lineage>
</organism>
<dbReference type="Pfam" id="PF00005">
    <property type="entry name" value="ABC_tran"/>
    <property type="match status" value="1"/>
</dbReference>
<dbReference type="InterPro" id="IPR003593">
    <property type="entry name" value="AAA+_ATPase"/>
</dbReference>
<dbReference type="InterPro" id="IPR003439">
    <property type="entry name" value="ABC_transporter-like_ATP-bd"/>
</dbReference>
<reference evidence="5" key="1">
    <citation type="submission" date="2016-10" db="EMBL/GenBank/DDBJ databases">
        <authorList>
            <person name="Varghese N."/>
            <person name="Submissions S."/>
        </authorList>
    </citation>
    <scope>NUCLEOTIDE SEQUENCE [LARGE SCALE GENOMIC DNA]</scope>
    <source>
        <strain evidence="5">IBRC-M 10655</strain>
    </source>
</reference>